<dbReference type="Pfam" id="PF08284">
    <property type="entry name" value="RVP_2"/>
    <property type="match status" value="1"/>
</dbReference>
<evidence type="ECO:0000313" key="3">
    <source>
        <dbReference type="EMBL" id="KAF7138246.1"/>
    </source>
</evidence>
<evidence type="ECO:0000256" key="1">
    <source>
        <dbReference type="SAM" id="MobiDB-lite"/>
    </source>
</evidence>
<feature type="region of interest" description="Disordered" evidence="1">
    <location>
        <begin position="141"/>
        <end position="160"/>
    </location>
</feature>
<dbReference type="PANTHER" id="PTHR15503:SF22">
    <property type="entry name" value="TRANSPOSON TY3-I GAG POLYPROTEIN"/>
    <property type="match status" value="1"/>
</dbReference>
<organism evidence="3 4">
    <name type="scientific">Rhododendron simsii</name>
    <name type="common">Sims's rhododendron</name>
    <dbReference type="NCBI Taxonomy" id="118357"/>
    <lineage>
        <taxon>Eukaryota</taxon>
        <taxon>Viridiplantae</taxon>
        <taxon>Streptophyta</taxon>
        <taxon>Embryophyta</taxon>
        <taxon>Tracheophyta</taxon>
        <taxon>Spermatophyta</taxon>
        <taxon>Magnoliopsida</taxon>
        <taxon>eudicotyledons</taxon>
        <taxon>Gunneridae</taxon>
        <taxon>Pentapetalae</taxon>
        <taxon>asterids</taxon>
        <taxon>Ericales</taxon>
        <taxon>Ericaceae</taxon>
        <taxon>Ericoideae</taxon>
        <taxon>Rhodoreae</taxon>
        <taxon>Rhododendron</taxon>
    </lineage>
</organism>
<proteinExistence type="predicted"/>
<dbReference type="CDD" id="cd00303">
    <property type="entry name" value="retropepsin_like"/>
    <property type="match status" value="1"/>
</dbReference>
<dbReference type="Proteomes" id="UP000626092">
    <property type="component" value="Unassembled WGS sequence"/>
</dbReference>
<dbReference type="EMBL" id="WJXA01000007">
    <property type="protein sequence ID" value="KAF7138246.1"/>
    <property type="molecule type" value="Genomic_DNA"/>
</dbReference>
<gene>
    <name evidence="3" type="ORF">RHSIM_Rhsim07G0137500</name>
</gene>
<dbReference type="InterPro" id="IPR021109">
    <property type="entry name" value="Peptidase_aspartic_dom_sf"/>
</dbReference>
<accession>A0A834LJ22</accession>
<reference evidence="3" key="1">
    <citation type="submission" date="2019-11" db="EMBL/GenBank/DDBJ databases">
        <authorList>
            <person name="Liu Y."/>
            <person name="Hou J."/>
            <person name="Li T.-Q."/>
            <person name="Guan C.-H."/>
            <person name="Wu X."/>
            <person name="Wu H.-Z."/>
            <person name="Ling F."/>
            <person name="Zhang R."/>
            <person name="Shi X.-G."/>
            <person name="Ren J.-P."/>
            <person name="Chen E.-F."/>
            <person name="Sun J.-M."/>
        </authorList>
    </citation>
    <scope>NUCLEOTIDE SEQUENCE</scope>
    <source>
        <strain evidence="3">Adult_tree_wgs_1</strain>
        <tissue evidence="3">Leaves</tissue>
    </source>
</reference>
<dbReference type="AlphaFoldDB" id="A0A834LJ22"/>
<dbReference type="Pfam" id="PF24626">
    <property type="entry name" value="SH3_Tf2-1"/>
    <property type="match status" value="1"/>
</dbReference>
<protein>
    <recommendedName>
        <fullName evidence="2">Tf2-1-like SH3-like domain-containing protein</fullName>
    </recommendedName>
</protein>
<dbReference type="InterPro" id="IPR056924">
    <property type="entry name" value="SH3_Tf2-1"/>
</dbReference>
<dbReference type="OrthoDB" id="1746660at2759"/>
<feature type="domain" description="Tf2-1-like SH3-like" evidence="2">
    <location>
        <begin position="264"/>
        <end position="311"/>
    </location>
</feature>
<comment type="caution">
    <text evidence="3">The sequence shown here is derived from an EMBL/GenBank/DDBJ whole genome shotgun (WGS) entry which is preliminary data.</text>
</comment>
<dbReference type="Gene3D" id="2.40.70.10">
    <property type="entry name" value="Acid Proteases"/>
    <property type="match status" value="1"/>
</dbReference>
<evidence type="ECO:0000259" key="2">
    <source>
        <dbReference type="Pfam" id="PF24626"/>
    </source>
</evidence>
<dbReference type="PANTHER" id="PTHR15503">
    <property type="entry name" value="LDOC1 RELATED"/>
    <property type="match status" value="1"/>
</dbReference>
<name>A0A834LJ22_RHOSS</name>
<evidence type="ECO:0000313" key="4">
    <source>
        <dbReference type="Proteomes" id="UP000626092"/>
    </source>
</evidence>
<keyword evidence="4" id="KW-1185">Reference proteome</keyword>
<sequence length="349" mass="39463">MRIQGNVEKKLIVILIDSESTHNFLSLEVVKRLGVHVTNTDPLPVSVVDGTKMVSTTVCKGFHWEMQWTRFQADKRVLHLKGCDMVLGIQWLATLGPVKWDFKNLNMDFTLNGKIHVVPEPINTKVETLLAKFEEVFQESKGLPPSRTHDHQIPWKPRVKPPNSRPYSCYTLDNDCTTALAVRSQLQQLIADLIVNASSHIGFLWDHGVLTYKGSLVVGNSTDHRGKIIAEYHTVDNWATERAAILRMLRENLHQAQHRDEALSLQRNMKLALRFYGPFQVLPQVGKVAYKLSLLDSAQIHPIFLVSLLKKKSGANVVATPTLPPVIDDGTLQIEPVVVLERRMVKRNN</sequence>
<dbReference type="InterPro" id="IPR032567">
    <property type="entry name" value="RTL1-rel"/>
</dbReference>